<dbReference type="PATRIC" id="fig|76936.10.peg.600"/>
<dbReference type="InterPro" id="IPR036770">
    <property type="entry name" value="Ankyrin_rpt-contain_sf"/>
</dbReference>
<dbReference type="KEGG" id="hty:BN2458_PEG0614"/>
<proteinExistence type="predicted"/>
<dbReference type="SMART" id="SM00248">
    <property type="entry name" value="ANK"/>
    <property type="match status" value="3"/>
</dbReference>
<dbReference type="AlphaFoldDB" id="A0A0S4PU07"/>
<keyword evidence="2" id="KW-0040">ANK repeat</keyword>
<accession>A0A0S4PU07</accession>
<reference evidence="4 5" key="1">
    <citation type="journal article" date="2014" name="Genome Announc.">
        <title>Draft genome sequences of eight enterohepatic helicobacter species isolated from both laboratory and wild rodents.</title>
        <authorList>
            <person name="Sheh A."/>
            <person name="Shen Z."/>
            <person name="Fox J.G."/>
        </authorList>
    </citation>
    <scope>NUCLEOTIDE SEQUENCE [LARGE SCALE GENOMIC DNA]</scope>
    <source>
        <strain evidence="4 5">MIT 98-6810</strain>
    </source>
</reference>
<dbReference type="InterPro" id="IPR050745">
    <property type="entry name" value="Multifunctional_regulatory"/>
</dbReference>
<dbReference type="EMBL" id="LN907858">
    <property type="protein sequence ID" value="CUU39500.1"/>
    <property type="molecule type" value="Genomic_DNA"/>
</dbReference>
<evidence type="ECO:0000256" key="1">
    <source>
        <dbReference type="ARBA" id="ARBA00022737"/>
    </source>
</evidence>
<dbReference type="Proteomes" id="UP000029925">
    <property type="component" value="Unassembled WGS sequence"/>
</dbReference>
<organism evidence="3 6">
    <name type="scientific">Helicobacter typhlonius</name>
    <dbReference type="NCBI Taxonomy" id="76936"/>
    <lineage>
        <taxon>Bacteria</taxon>
        <taxon>Pseudomonadati</taxon>
        <taxon>Campylobacterota</taxon>
        <taxon>Epsilonproteobacteria</taxon>
        <taxon>Campylobacterales</taxon>
        <taxon>Helicobacteraceae</taxon>
        <taxon>Helicobacter</taxon>
    </lineage>
</organism>
<dbReference type="Proteomes" id="UP000064525">
    <property type="component" value="Chromosome I"/>
</dbReference>
<gene>
    <name evidence="3" type="ORF">BN2458_PEG0614</name>
    <name evidence="4" type="ORF">LS75_000235</name>
</gene>
<dbReference type="GeneID" id="78150898"/>
<sequence length="289" mass="33139">MKTLEEIKAMDRKQRNALVDELYALIETNDIERVKAFLQEYPLQESFYEANIKDGTYKLFLFQVEYVLAKAAMAYEKYKDPAMIEFLQEWGLRIDYHHNGYGRNALTSYIEKGGEDEVVIKYLLDKGLTCEKRGDDGYGWTCMHWWARRNDYKSIEIAVTKAGANVDVLDKLGETPLFHSVEESSNYKATQILIELGANVNYYTGAYTPLDDAQGARNKKLLKDAGAKSARSFRKIEKEAHLAFGVDLDEPDKEAYHAALDKLTDEQREEINKLVNQGIAEMMSKQKAK</sequence>
<protein>
    <submittedName>
        <fullName evidence="4">Ankyrin repeat domain-containing protein</fullName>
    </submittedName>
</protein>
<dbReference type="STRING" id="76936.BN2458_PEG0614"/>
<evidence type="ECO:0000256" key="2">
    <source>
        <dbReference type="ARBA" id="ARBA00023043"/>
    </source>
</evidence>
<keyword evidence="1" id="KW-0677">Repeat</keyword>
<dbReference type="InterPro" id="IPR002110">
    <property type="entry name" value="Ankyrin_rpt"/>
</dbReference>
<keyword evidence="5" id="KW-1185">Reference proteome</keyword>
<dbReference type="RefSeq" id="WP_052082151.1">
    <property type="nucleotide sequence ID" value="NZ_CAOMJD010000029.1"/>
</dbReference>
<evidence type="ECO:0000313" key="5">
    <source>
        <dbReference type="Proteomes" id="UP000029925"/>
    </source>
</evidence>
<dbReference type="Gene3D" id="1.25.40.20">
    <property type="entry name" value="Ankyrin repeat-containing domain"/>
    <property type="match status" value="1"/>
</dbReference>
<dbReference type="PANTHER" id="PTHR24189:SF50">
    <property type="entry name" value="ANKYRIN REPEAT AND SOCS BOX PROTEIN 2"/>
    <property type="match status" value="1"/>
</dbReference>
<dbReference type="SUPFAM" id="SSF48403">
    <property type="entry name" value="Ankyrin repeat"/>
    <property type="match status" value="1"/>
</dbReference>
<evidence type="ECO:0000313" key="3">
    <source>
        <dbReference type="EMBL" id="CUU39500.1"/>
    </source>
</evidence>
<dbReference type="EMBL" id="JRPF02000001">
    <property type="protein sequence ID" value="TLD79411.1"/>
    <property type="molecule type" value="Genomic_DNA"/>
</dbReference>
<reference evidence="6" key="3">
    <citation type="submission" date="2015-11" db="EMBL/GenBank/DDBJ databases">
        <authorList>
            <person name="Anvar S.Y."/>
        </authorList>
    </citation>
    <scope>NUCLEOTIDE SEQUENCE [LARGE SCALE GENOMIC DNA]</scope>
</reference>
<name>A0A0S4PU07_9HELI</name>
<reference evidence="3" key="2">
    <citation type="submission" date="2015-11" db="EMBL/GenBank/DDBJ databases">
        <authorList>
            <person name="Zhang Y."/>
            <person name="Guo Z."/>
        </authorList>
    </citation>
    <scope>NUCLEOTIDE SEQUENCE</scope>
    <source>
        <strain evidence="3">1</strain>
    </source>
</reference>
<evidence type="ECO:0000313" key="4">
    <source>
        <dbReference type="EMBL" id="TLD79411.1"/>
    </source>
</evidence>
<evidence type="ECO:0000313" key="6">
    <source>
        <dbReference type="Proteomes" id="UP000064525"/>
    </source>
</evidence>
<dbReference type="PANTHER" id="PTHR24189">
    <property type="entry name" value="MYOTROPHIN"/>
    <property type="match status" value="1"/>
</dbReference>
<dbReference type="OrthoDB" id="5321035at2"/>